<keyword evidence="4" id="KW-0460">Magnesium</keyword>
<dbReference type="RefSeq" id="WP_084566197.1">
    <property type="nucleotide sequence ID" value="NZ_FTNC01000020.1"/>
</dbReference>
<proteinExistence type="predicted"/>
<evidence type="ECO:0000313" key="6">
    <source>
        <dbReference type="Proteomes" id="UP000185669"/>
    </source>
</evidence>
<evidence type="ECO:0000256" key="4">
    <source>
        <dbReference type="ARBA" id="ARBA00022842"/>
    </source>
</evidence>
<dbReference type="InterPro" id="IPR023214">
    <property type="entry name" value="HAD_sf"/>
</dbReference>
<keyword evidence="3 5" id="KW-0378">Hydrolase</keyword>
<dbReference type="STRING" id="56779.SAMN05421834_1203"/>
<comment type="cofactor">
    <cofactor evidence="1">
        <name>Mg(2+)</name>
        <dbReference type="ChEBI" id="CHEBI:18420"/>
    </cofactor>
</comment>
<dbReference type="GO" id="GO:0016791">
    <property type="term" value="F:phosphatase activity"/>
    <property type="evidence" value="ECO:0007669"/>
    <property type="project" value="TreeGrafter"/>
</dbReference>
<dbReference type="GO" id="GO:0046872">
    <property type="term" value="F:metal ion binding"/>
    <property type="evidence" value="ECO:0007669"/>
    <property type="project" value="UniProtKB-KW"/>
</dbReference>
<evidence type="ECO:0000256" key="2">
    <source>
        <dbReference type="ARBA" id="ARBA00022723"/>
    </source>
</evidence>
<dbReference type="AlphaFoldDB" id="A0A1N6ZVV0"/>
<dbReference type="InterPro" id="IPR006439">
    <property type="entry name" value="HAD-SF_hydro_IA"/>
</dbReference>
<dbReference type="Proteomes" id="UP000185669">
    <property type="component" value="Unassembled WGS sequence"/>
</dbReference>
<keyword evidence="2" id="KW-0479">Metal-binding</keyword>
<dbReference type="NCBIfam" id="TIGR01549">
    <property type="entry name" value="HAD-SF-IA-v1"/>
    <property type="match status" value="1"/>
</dbReference>
<dbReference type="InterPro" id="IPR051400">
    <property type="entry name" value="HAD-like_hydrolase"/>
</dbReference>
<organism evidence="5 6">
    <name type="scientific">Halanaerobium kushneri</name>
    <dbReference type="NCBI Taxonomy" id="56779"/>
    <lineage>
        <taxon>Bacteria</taxon>
        <taxon>Bacillati</taxon>
        <taxon>Bacillota</taxon>
        <taxon>Clostridia</taxon>
        <taxon>Halanaerobiales</taxon>
        <taxon>Halanaerobiaceae</taxon>
        <taxon>Halanaerobium</taxon>
    </lineage>
</organism>
<accession>A0A1N6ZVV0</accession>
<reference evidence="6" key="1">
    <citation type="submission" date="2017-01" db="EMBL/GenBank/DDBJ databases">
        <authorList>
            <person name="Varghese N."/>
            <person name="Submissions S."/>
        </authorList>
    </citation>
    <scope>NUCLEOTIDE SEQUENCE [LARGE SCALE GENOMIC DNA]</scope>
    <source>
        <strain evidence="6">ATCC 700103</strain>
    </source>
</reference>
<dbReference type="GO" id="GO:0044281">
    <property type="term" value="P:small molecule metabolic process"/>
    <property type="evidence" value="ECO:0007669"/>
    <property type="project" value="UniProtKB-ARBA"/>
</dbReference>
<evidence type="ECO:0000256" key="3">
    <source>
        <dbReference type="ARBA" id="ARBA00022801"/>
    </source>
</evidence>
<dbReference type="EMBL" id="FTNC01000020">
    <property type="protein sequence ID" value="SIR30955.1"/>
    <property type="molecule type" value="Genomic_DNA"/>
</dbReference>
<keyword evidence="6" id="KW-1185">Reference proteome</keyword>
<dbReference type="SUPFAM" id="SSF56784">
    <property type="entry name" value="HAD-like"/>
    <property type="match status" value="1"/>
</dbReference>
<dbReference type="InterPro" id="IPR036412">
    <property type="entry name" value="HAD-like_sf"/>
</dbReference>
<dbReference type="OrthoDB" id="9131041at2"/>
<evidence type="ECO:0000256" key="1">
    <source>
        <dbReference type="ARBA" id="ARBA00001946"/>
    </source>
</evidence>
<name>A0A1N6ZVV0_9FIRM</name>
<sequence length="176" mass="19701">MSKIKAIFLDLGDVIMEEATEVKDAEGVTLRADLIPGAKKAVKKIKDMGYTLALVADTYVGTYNNVLKAHGLFDVFDAFAISDEVGCLKPDPRMFKKALNDLEIAEKDYNRVIMVGNNLERDILGANRVGLITVWTNWNDEDGYKEKPEVELEFPDYEIGTLDEIIPLLTKIEESV</sequence>
<dbReference type="Gene3D" id="3.40.50.1000">
    <property type="entry name" value="HAD superfamily/HAD-like"/>
    <property type="match status" value="1"/>
</dbReference>
<protein>
    <submittedName>
        <fullName evidence="5">Putative hydrolase of the HAD superfamily</fullName>
    </submittedName>
</protein>
<evidence type="ECO:0000313" key="5">
    <source>
        <dbReference type="EMBL" id="SIR30955.1"/>
    </source>
</evidence>
<gene>
    <name evidence="5" type="ORF">SAMN05421834_1203</name>
</gene>
<dbReference type="PANTHER" id="PTHR46470:SF2">
    <property type="entry name" value="GLYCERALDEHYDE 3-PHOSPHATE PHOSPHATASE"/>
    <property type="match status" value="1"/>
</dbReference>
<dbReference type="PANTHER" id="PTHR46470">
    <property type="entry name" value="N-ACYLNEURAMINATE-9-PHOSPHATASE"/>
    <property type="match status" value="1"/>
</dbReference>
<dbReference type="Pfam" id="PF00702">
    <property type="entry name" value="Hydrolase"/>
    <property type="match status" value="1"/>
</dbReference>